<dbReference type="Proteomes" id="UP000017184">
    <property type="component" value="Chromosome"/>
</dbReference>
<evidence type="ECO:0000313" key="2">
    <source>
        <dbReference type="EMBL" id="AGX88168.1"/>
    </source>
</evidence>
<gene>
    <name evidence="2" type="ORF">Cenrod_2097</name>
</gene>
<sequence>MPIGKSWARCARQGWGAQQGSGQRGFGYVGLLLAVAFFGLASVGAARMMAASERAQQEADLLFIGHQFRAALRSYVASGSGGYPATLEDLLLDRRFPTVRRHLRRIYVDPLRGVAEWGTIPAPEGGIMGIYSLSERPPRKTAGFDPEDADIAITARMPRSDDAPPLTYRDWHFVYRPGMPDSSSSIAAPP</sequence>
<keyword evidence="1" id="KW-0812">Transmembrane</keyword>
<dbReference type="RefSeq" id="WP_022775228.1">
    <property type="nucleotide sequence ID" value="NC_022576.1"/>
</dbReference>
<dbReference type="OrthoDB" id="5608857at2"/>
<dbReference type="EMBL" id="CP004885">
    <property type="protein sequence ID" value="AGX88168.1"/>
    <property type="molecule type" value="Genomic_DNA"/>
</dbReference>
<dbReference type="STRING" id="946483.Cenrod_2097"/>
<dbReference type="AlphaFoldDB" id="U5ND47"/>
<organism evidence="2 3">
    <name type="scientific">Candidatus Symbiobacter mobilis CR</name>
    <dbReference type="NCBI Taxonomy" id="946483"/>
    <lineage>
        <taxon>Bacteria</taxon>
        <taxon>Pseudomonadati</taxon>
        <taxon>Pseudomonadota</taxon>
        <taxon>Betaproteobacteria</taxon>
        <taxon>Burkholderiales</taxon>
        <taxon>Comamonadaceae</taxon>
    </lineage>
</organism>
<evidence type="ECO:0000313" key="3">
    <source>
        <dbReference type="Proteomes" id="UP000017184"/>
    </source>
</evidence>
<keyword evidence="1" id="KW-1133">Transmembrane helix</keyword>
<name>U5ND47_9BURK</name>
<dbReference type="eggNOG" id="COG2165">
    <property type="taxonomic scope" value="Bacteria"/>
</dbReference>
<keyword evidence="1" id="KW-0472">Membrane</keyword>
<dbReference type="HOGENOM" id="CLU_088953_1_0_4"/>
<feature type="transmembrane region" description="Helical" evidence="1">
    <location>
        <begin position="25"/>
        <end position="46"/>
    </location>
</feature>
<accession>U5ND47</accession>
<dbReference type="PATRIC" id="fig|946483.4.peg.2113"/>
<dbReference type="KEGG" id="cbx:Cenrod_2097"/>
<protein>
    <submittedName>
        <fullName evidence="2">Type II secretory pathway protein</fullName>
    </submittedName>
</protein>
<reference evidence="2 3" key="1">
    <citation type="journal article" date="2013" name="Genome Biol.">
        <title>Genomic analysis reveals key aspects of prokaryotic symbiosis in the phototrophic consortium "Chlorochromatium aggregatum".</title>
        <authorList>
            <person name="Liu Z."/>
            <person name="Muller J."/>
            <person name="Li T."/>
            <person name="Alvey R.M."/>
            <person name="Vogl K."/>
            <person name="Frigaard N.U."/>
            <person name="Rockwell N.C."/>
            <person name="Boyd E.S."/>
            <person name="Tomsho L.P."/>
            <person name="Schuster S.C."/>
            <person name="Henke P."/>
            <person name="Rohde M."/>
            <person name="Overmann J."/>
            <person name="Bryant D.A."/>
        </authorList>
    </citation>
    <scope>NUCLEOTIDE SEQUENCE [LARGE SCALE GENOMIC DNA]</scope>
    <source>
        <strain evidence="2">CR</strain>
    </source>
</reference>
<proteinExistence type="predicted"/>
<keyword evidence="3" id="KW-1185">Reference proteome</keyword>
<evidence type="ECO:0000256" key="1">
    <source>
        <dbReference type="SAM" id="Phobius"/>
    </source>
</evidence>